<dbReference type="PANTHER" id="PTHR43019:SF23">
    <property type="entry name" value="PROTEASE DO-LIKE 5, CHLOROPLASTIC"/>
    <property type="match status" value="1"/>
</dbReference>
<dbReference type="InterPro" id="IPR018114">
    <property type="entry name" value="TRYPSIN_HIS"/>
</dbReference>
<dbReference type="GO" id="GO:0006508">
    <property type="term" value="P:proteolysis"/>
    <property type="evidence" value="ECO:0007669"/>
    <property type="project" value="UniProtKB-KW"/>
</dbReference>
<keyword evidence="4" id="KW-0645">Protease</keyword>
<dbReference type="InterPro" id="IPR009003">
    <property type="entry name" value="Peptidase_S1_PA"/>
</dbReference>
<dbReference type="InterPro" id="IPR043504">
    <property type="entry name" value="Peptidase_S1_PA_chymotrypsin"/>
</dbReference>
<comment type="caution">
    <text evidence="4">The sequence shown here is derived from an EMBL/GenBank/DDBJ whole genome shotgun (WGS) entry which is preliminary data.</text>
</comment>
<dbReference type="Pfam" id="PF13240">
    <property type="entry name" value="Zn_Ribbon_1"/>
    <property type="match status" value="1"/>
</dbReference>
<gene>
    <name evidence="4" type="ORF">JOE66_001271</name>
</gene>
<dbReference type="PROSITE" id="PS00134">
    <property type="entry name" value="TRYPSIN_HIS"/>
    <property type="match status" value="1"/>
</dbReference>
<dbReference type="GO" id="GO:0008233">
    <property type="term" value="F:peptidase activity"/>
    <property type="evidence" value="ECO:0007669"/>
    <property type="project" value="UniProtKB-KW"/>
</dbReference>
<protein>
    <submittedName>
        <fullName evidence="4">S1-C subfamily serine protease/ribosomal protein L40E</fullName>
    </submittedName>
</protein>
<dbReference type="Gene3D" id="2.40.10.10">
    <property type="entry name" value="Trypsin-like serine proteases"/>
    <property type="match status" value="2"/>
</dbReference>
<feature type="region of interest" description="Disordered" evidence="1">
    <location>
        <begin position="384"/>
        <end position="403"/>
    </location>
</feature>
<dbReference type="SUPFAM" id="SSF50494">
    <property type="entry name" value="Trypsin-like serine proteases"/>
    <property type="match status" value="1"/>
</dbReference>
<keyword evidence="2" id="KW-0812">Transmembrane</keyword>
<dbReference type="Proteomes" id="UP000776164">
    <property type="component" value="Unassembled WGS sequence"/>
</dbReference>
<organism evidence="4 5">
    <name type="scientific">Subtercola frigoramans</name>
    <dbReference type="NCBI Taxonomy" id="120298"/>
    <lineage>
        <taxon>Bacteria</taxon>
        <taxon>Bacillati</taxon>
        <taxon>Actinomycetota</taxon>
        <taxon>Actinomycetes</taxon>
        <taxon>Micrococcales</taxon>
        <taxon>Microbacteriaceae</taxon>
        <taxon>Subtercola</taxon>
    </lineage>
</organism>
<keyword evidence="2" id="KW-1133">Transmembrane helix</keyword>
<keyword evidence="4" id="KW-0378">Hydrolase</keyword>
<evidence type="ECO:0000256" key="2">
    <source>
        <dbReference type="SAM" id="Phobius"/>
    </source>
</evidence>
<dbReference type="RefSeq" id="WP_205107774.1">
    <property type="nucleotide sequence ID" value="NZ_BAAAHT010000013.1"/>
</dbReference>
<evidence type="ECO:0000313" key="5">
    <source>
        <dbReference type="Proteomes" id="UP000776164"/>
    </source>
</evidence>
<keyword evidence="2" id="KW-0472">Membrane</keyword>
<dbReference type="Pfam" id="PF13365">
    <property type="entry name" value="Trypsin_2"/>
    <property type="match status" value="1"/>
</dbReference>
<keyword evidence="5" id="KW-1185">Reference proteome</keyword>
<dbReference type="EMBL" id="JAFBBU010000001">
    <property type="protein sequence ID" value="MBM7471637.1"/>
    <property type="molecule type" value="Genomic_DNA"/>
</dbReference>
<dbReference type="InterPro" id="IPR038587">
    <property type="entry name" value="Ribosomal_eL40_sf"/>
</dbReference>
<reference evidence="4 5" key="1">
    <citation type="submission" date="2021-01" db="EMBL/GenBank/DDBJ databases">
        <title>Sequencing the genomes of 1000 actinobacteria strains.</title>
        <authorList>
            <person name="Klenk H.-P."/>
        </authorList>
    </citation>
    <scope>NUCLEOTIDE SEQUENCE [LARGE SCALE GENOMIC DNA]</scope>
    <source>
        <strain evidence="4 5">DSM 13057</strain>
    </source>
</reference>
<dbReference type="PANTHER" id="PTHR43019">
    <property type="entry name" value="SERINE ENDOPROTEASE DEGS"/>
    <property type="match status" value="1"/>
</dbReference>
<proteinExistence type="predicted"/>
<dbReference type="InterPro" id="IPR026870">
    <property type="entry name" value="Zinc_ribbon_dom"/>
</dbReference>
<evidence type="ECO:0000259" key="3">
    <source>
        <dbReference type="Pfam" id="PF13240"/>
    </source>
</evidence>
<dbReference type="Gene3D" id="4.10.1060.50">
    <property type="match status" value="1"/>
</dbReference>
<accession>A0ABS2L3J3</accession>
<evidence type="ECO:0000256" key="1">
    <source>
        <dbReference type="SAM" id="MobiDB-lite"/>
    </source>
</evidence>
<feature type="region of interest" description="Disordered" evidence="1">
    <location>
        <begin position="456"/>
        <end position="505"/>
    </location>
</feature>
<feature type="compositionally biased region" description="Low complexity" evidence="1">
    <location>
        <begin position="456"/>
        <end position="471"/>
    </location>
</feature>
<feature type="domain" description="Zinc-ribbon" evidence="3">
    <location>
        <begin position="516"/>
        <end position="537"/>
    </location>
</feature>
<feature type="transmembrane region" description="Helical" evidence="2">
    <location>
        <begin position="351"/>
        <end position="376"/>
    </location>
</feature>
<name>A0ABS2L3J3_9MICO</name>
<evidence type="ECO:0000313" key="4">
    <source>
        <dbReference type="EMBL" id="MBM7471637.1"/>
    </source>
</evidence>
<sequence>MTVLLGTGVATASADTGTDLPQEQIAAIGDAGTVYLSGTWTGFVNYPTADGSYSWSDQIDAGFSCSGFVASPDGYIVTAGHCADVAEGKSAIVDQFLANEVAKGTITDADVTSFISGGAEANWPVEGQTTGSSPELAMQVYPAISITGSNAAGYAGVLVDDRPISQGDTALFKIDTTSPLPVLLVSANQPTTGQTVNAIGYPGNVTALVSGNPQPTFSKGEVSGRQQTAGGPFTQIGITMSPGMSGGPVVNGQGDVVGTVSFGPSNDTQQLNFATAQDTIAAMLARNGVKNTLSDIDQSYRKGLNEYFNGQYHAAATDLGNVVTRQPSNAIAQQYQSKAIAAYPQENTNGWVIWLIVGAVIVLVIVLVVVVLLVLLRGRRRRNAAASPSGVTGTDFTGAGAQQPAHYPPAATAYAAAPTGAYATEPAPPATYQAAPAMAPTTAVYPTLAEPLPAAPQVPAVAPSSDASNSATAVGFKPNPTDARTDESPGSPLPAESITAESNTAESNTAVSEFMYCSNCGAKNKPDAHFCPSCGHAVGA</sequence>